<evidence type="ECO:0000313" key="2">
    <source>
        <dbReference type="EMBL" id="CAL8077280.1"/>
    </source>
</evidence>
<evidence type="ECO:0000256" key="1">
    <source>
        <dbReference type="SAM" id="Coils"/>
    </source>
</evidence>
<reference evidence="2 3" key="1">
    <citation type="submission" date="2024-08" db="EMBL/GenBank/DDBJ databases">
        <authorList>
            <person name="Cucini C."/>
            <person name="Frati F."/>
        </authorList>
    </citation>
    <scope>NUCLEOTIDE SEQUENCE [LARGE SCALE GENOMIC DNA]</scope>
</reference>
<organism evidence="2 3">
    <name type="scientific">Orchesella dallaii</name>
    <dbReference type="NCBI Taxonomy" id="48710"/>
    <lineage>
        <taxon>Eukaryota</taxon>
        <taxon>Metazoa</taxon>
        <taxon>Ecdysozoa</taxon>
        <taxon>Arthropoda</taxon>
        <taxon>Hexapoda</taxon>
        <taxon>Collembola</taxon>
        <taxon>Entomobryomorpha</taxon>
        <taxon>Entomobryoidea</taxon>
        <taxon>Orchesellidae</taxon>
        <taxon>Orchesellinae</taxon>
        <taxon>Orchesella</taxon>
    </lineage>
</organism>
<protein>
    <submittedName>
        <fullName evidence="2">Uncharacterized protein</fullName>
    </submittedName>
</protein>
<feature type="coiled-coil region" evidence="1">
    <location>
        <begin position="173"/>
        <end position="200"/>
    </location>
</feature>
<comment type="caution">
    <text evidence="2">The sequence shown here is derived from an EMBL/GenBank/DDBJ whole genome shotgun (WGS) entry which is preliminary data.</text>
</comment>
<accession>A0ABP1PVU5</accession>
<evidence type="ECO:0000313" key="3">
    <source>
        <dbReference type="Proteomes" id="UP001642540"/>
    </source>
</evidence>
<sequence>MDPSKFPELNFRVPSPAVPEYPYSVEEGLSVSDTQSTVTPTYGQPSYWGECLATVTKRHGGIFDSATKCRKLGTLFYTGQQAVYVYAIVNCIGNKCHARRSQWDNAIIGIIPLPVPHTTWEGQPQPSIALVLKQVDVLEAMRKLERSLKETTRTLFVSSGAMGKETYAVSEFLPSEQLKLQFYQKELTKLEAEKLFFEVEKRRADASAEQTRLEMLRWKGGSDLSAGGS</sequence>
<name>A0ABP1PVU5_9HEXA</name>
<keyword evidence="1" id="KW-0175">Coiled coil</keyword>
<keyword evidence="3" id="KW-1185">Reference proteome</keyword>
<proteinExistence type="predicted"/>
<gene>
    <name evidence="2" type="ORF">ODALV1_LOCUS3764</name>
</gene>
<dbReference type="EMBL" id="CAXLJM020000012">
    <property type="protein sequence ID" value="CAL8077280.1"/>
    <property type="molecule type" value="Genomic_DNA"/>
</dbReference>
<dbReference type="Proteomes" id="UP001642540">
    <property type="component" value="Unassembled WGS sequence"/>
</dbReference>